<dbReference type="AlphaFoldDB" id="A0A1G7FPU1"/>
<dbReference type="Proteomes" id="UP000199076">
    <property type="component" value="Unassembled WGS sequence"/>
</dbReference>
<dbReference type="InterPro" id="IPR050763">
    <property type="entry name" value="ABC_transporter_ATP-binding"/>
</dbReference>
<dbReference type="PROSITE" id="PS50893">
    <property type="entry name" value="ABC_TRANSPORTER_2"/>
    <property type="match status" value="1"/>
</dbReference>
<dbReference type="InterPro" id="IPR027417">
    <property type="entry name" value="P-loop_NTPase"/>
</dbReference>
<feature type="domain" description="ABC transporter" evidence="6">
    <location>
        <begin position="5"/>
        <end position="226"/>
    </location>
</feature>
<dbReference type="PROSITE" id="PS00211">
    <property type="entry name" value="ABC_TRANSPORTER_1"/>
    <property type="match status" value="1"/>
</dbReference>
<gene>
    <name evidence="7" type="ORF">SAMN05216218_101293</name>
</gene>
<evidence type="ECO:0000259" key="6">
    <source>
        <dbReference type="PROSITE" id="PS50893"/>
    </source>
</evidence>
<organism evidence="7 8">
    <name type="scientific">Halorientalis regularis</name>
    <dbReference type="NCBI Taxonomy" id="660518"/>
    <lineage>
        <taxon>Archaea</taxon>
        <taxon>Methanobacteriati</taxon>
        <taxon>Methanobacteriota</taxon>
        <taxon>Stenosarchaea group</taxon>
        <taxon>Halobacteria</taxon>
        <taxon>Halobacteriales</taxon>
        <taxon>Haloarculaceae</taxon>
        <taxon>Halorientalis</taxon>
    </lineage>
</organism>
<evidence type="ECO:0000256" key="2">
    <source>
        <dbReference type="ARBA" id="ARBA00022448"/>
    </source>
</evidence>
<feature type="compositionally biased region" description="Basic and acidic residues" evidence="5">
    <location>
        <begin position="312"/>
        <end position="326"/>
    </location>
</feature>
<dbReference type="CDD" id="cd03230">
    <property type="entry name" value="ABC_DR_subfamily_A"/>
    <property type="match status" value="1"/>
</dbReference>
<keyword evidence="3" id="KW-0547">Nucleotide-binding</keyword>
<proteinExistence type="inferred from homology"/>
<dbReference type="RefSeq" id="WP_092686979.1">
    <property type="nucleotide sequence ID" value="NZ_FNBK01000001.1"/>
</dbReference>
<dbReference type="EMBL" id="FNBK01000001">
    <property type="protein sequence ID" value="SDE77941.1"/>
    <property type="molecule type" value="Genomic_DNA"/>
</dbReference>
<dbReference type="GO" id="GO:0016887">
    <property type="term" value="F:ATP hydrolysis activity"/>
    <property type="evidence" value="ECO:0007669"/>
    <property type="project" value="InterPro"/>
</dbReference>
<keyword evidence="2" id="KW-0813">Transport</keyword>
<dbReference type="InterPro" id="IPR003439">
    <property type="entry name" value="ABC_transporter-like_ATP-bd"/>
</dbReference>
<dbReference type="OrthoDB" id="87732at2157"/>
<dbReference type="SUPFAM" id="SSF52540">
    <property type="entry name" value="P-loop containing nucleoside triphosphate hydrolases"/>
    <property type="match status" value="1"/>
</dbReference>
<sequence length="326" mass="34206">MTAAVVAEDVRRVYGDTTALEGVSLTVDEGDVFALIGPNGAGKTTLVRALLGTTDAEGDVTVFGTDPRAVERARLGSLPQSFEPPARLTARELLDYYGGLYDEARPVSDVLDDVGLRDDADTWYENLSGGQQRRVCVGTALVNDPDLLVLDEPTTGIDPAGRRALWRLIEDLAAGGTTVFLTTHYMAEAERLADEVGLLADGKLVARDSPTALIADHGGESRLAIDTDADPAITADLDYPAELADGKLTVYDVPPEEIGAVVAALDSAGATCDSINWTEPDLEDVYLDLTGQAVTASGETVSRGETPLADGGRQDGDGSETGGDRP</sequence>
<dbReference type="Gene3D" id="3.40.50.300">
    <property type="entry name" value="P-loop containing nucleotide triphosphate hydrolases"/>
    <property type="match status" value="1"/>
</dbReference>
<keyword evidence="8" id="KW-1185">Reference proteome</keyword>
<protein>
    <submittedName>
        <fullName evidence="7">ABC-2 type transport system ATP-binding protein</fullName>
    </submittedName>
</protein>
<comment type="similarity">
    <text evidence="1">Belongs to the ABC transporter superfamily.</text>
</comment>
<name>A0A1G7FPU1_9EURY</name>
<dbReference type="Pfam" id="PF00005">
    <property type="entry name" value="ABC_tran"/>
    <property type="match status" value="1"/>
</dbReference>
<dbReference type="PANTHER" id="PTHR42711">
    <property type="entry name" value="ABC TRANSPORTER ATP-BINDING PROTEIN"/>
    <property type="match status" value="1"/>
</dbReference>
<evidence type="ECO:0000256" key="1">
    <source>
        <dbReference type="ARBA" id="ARBA00005417"/>
    </source>
</evidence>
<keyword evidence="4 7" id="KW-0067">ATP-binding</keyword>
<evidence type="ECO:0000256" key="5">
    <source>
        <dbReference type="SAM" id="MobiDB-lite"/>
    </source>
</evidence>
<evidence type="ECO:0000313" key="7">
    <source>
        <dbReference type="EMBL" id="SDE77941.1"/>
    </source>
</evidence>
<dbReference type="SMART" id="SM00382">
    <property type="entry name" value="AAA"/>
    <property type="match status" value="1"/>
</dbReference>
<feature type="region of interest" description="Disordered" evidence="5">
    <location>
        <begin position="296"/>
        <end position="326"/>
    </location>
</feature>
<dbReference type="PANTHER" id="PTHR42711:SF5">
    <property type="entry name" value="ABC TRANSPORTER ATP-BINDING PROTEIN NATA"/>
    <property type="match status" value="1"/>
</dbReference>
<evidence type="ECO:0000256" key="4">
    <source>
        <dbReference type="ARBA" id="ARBA00022840"/>
    </source>
</evidence>
<reference evidence="8" key="1">
    <citation type="submission" date="2016-10" db="EMBL/GenBank/DDBJ databases">
        <authorList>
            <person name="Varghese N."/>
            <person name="Submissions S."/>
        </authorList>
    </citation>
    <scope>NUCLEOTIDE SEQUENCE [LARGE SCALE GENOMIC DNA]</scope>
    <source>
        <strain evidence="8">IBRC-M 10760</strain>
    </source>
</reference>
<accession>A0A1G7FPU1</accession>
<evidence type="ECO:0000256" key="3">
    <source>
        <dbReference type="ARBA" id="ARBA00022741"/>
    </source>
</evidence>
<dbReference type="GO" id="GO:0005524">
    <property type="term" value="F:ATP binding"/>
    <property type="evidence" value="ECO:0007669"/>
    <property type="project" value="UniProtKB-KW"/>
</dbReference>
<dbReference type="STRING" id="660518.SAMN05216218_101293"/>
<dbReference type="InterPro" id="IPR017871">
    <property type="entry name" value="ABC_transporter-like_CS"/>
</dbReference>
<dbReference type="InterPro" id="IPR003593">
    <property type="entry name" value="AAA+_ATPase"/>
</dbReference>
<evidence type="ECO:0000313" key="8">
    <source>
        <dbReference type="Proteomes" id="UP000199076"/>
    </source>
</evidence>